<dbReference type="EMBL" id="JANJYJ010000010">
    <property type="protein sequence ID" value="KAK3183250.1"/>
    <property type="molecule type" value="Genomic_DNA"/>
</dbReference>
<dbReference type="InterPro" id="IPR005135">
    <property type="entry name" value="Endo/exonuclease/phosphatase"/>
</dbReference>
<evidence type="ECO:0000313" key="3">
    <source>
        <dbReference type="Proteomes" id="UP001281410"/>
    </source>
</evidence>
<dbReference type="Proteomes" id="UP001281410">
    <property type="component" value="Unassembled WGS sequence"/>
</dbReference>
<protein>
    <recommendedName>
        <fullName evidence="1">Endonuclease/exonuclease/phosphatase domain-containing protein</fullName>
    </recommendedName>
</protein>
<dbReference type="PANTHER" id="PTHR35218:SF9">
    <property type="entry name" value="ENDONUCLEASE_EXONUCLEASE_PHOSPHATASE DOMAIN-CONTAINING PROTEIN"/>
    <property type="match status" value="1"/>
</dbReference>
<gene>
    <name evidence="2" type="ORF">Dsin_030536</name>
</gene>
<dbReference type="SUPFAM" id="SSF56219">
    <property type="entry name" value="DNase I-like"/>
    <property type="match status" value="1"/>
</dbReference>
<accession>A0AAD9ZJU5</accession>
<proteinExistence type="predicted"/>
<evidence type="ECO:0000313" key="2">
    <source>
        <dbReference type="EMBL" id="KAK3183250.1"/>
    </source>
</evidence>
<evidence type="ECO:0000259" key="1">
    <source>
        <dbReference type="Pfam" id="PF03372"/>
    </source>
</evidence>
<dbReference type="Gene3D" id="3.60.10.10">
    <property type="entry name" value="Endonuclease/exonuclease/phosphatase"/>
    <property type="match status" value="1"/>
</dbReference>
<feature type="domain" description="Endonuclease/exonuclease/phosphatase" evidence="1">
    <location>
        <begin position="40"/>
        <end position="153"/>
    </location>
</feature>
<dbReference type="GO" id="GO:0003824">
    <property type="term" value="F:catalytic activity"/>
    <property type="evidence" value="ECO:0007669"/>
    <property type="project" value="InterPro"/>
</dbReference>
<dbReference type="PANTHER" id="PTHR35218">
    <property type="entry name" value="RNASE H DOMAIN-CONTAINING PROTEIN"/>
    <property type="match status" value="1"/>
</dbReference>
<name>A0AAD9ZJU5_9ROSI</name>
<dbReference type="Pfam" id="PF03372">
    <property type="entry name" value="Exo_endo_phos"/>
    <property type="match status" value="1"/>
</dbReference>
<sequence>MEEDIEDSEVLKLFHTEMMGSVESGKKGFDIVISDMRRMFHFDVIAILEPRISGSRACKIAGKLGFTDKYLVDAFGFSRGIWLLWNSRNVNIQVVASSKHTITAMVAKGSKVWVLTIVYANPSAAVRRSLWSYLSAIRNCFKGPWVVMGDFNEIVNGSEK</sequence>
<dbReference type="InterPro" id="IPR036691">
    <property type="entry name" value="Endo/exonu/phosph_ase_sf"/>
</dbReference>
<organism evidence="2 3">
    <name type="scientific">Dipteronia sinensis</name>
    <dbReference type="NCBI Taxonomy" id="43782"/>
    <lineage>
        <taxon>Eukaryota</taxon>
        <taxon>Viridiplantae</taxon>
        <taxon>Streptophyta</taxon>
        <taxon>Embryophyta</taxon>
        <taxon>Tracheophyta</taxon>
        <taxon>Spermatophyta</taxon>
        <taxon>Magnoliopsida</taxon>
        <taxon>eudicotyledons</taxon>
        <taxon>Gunneridae</taxon>
        <taxon>Pentapetalae</taxon>
        <taxon>rosids</taxon>
        <taxon>malvids</taxon>
        <taxon>Sapindales</taxon>
        <taxon>Sapindaceae</taxon>
        <taxon>Hippocastanoideae</taxon>
        <taxon>Acereae</taxon>
        <taxon>Dipteronia</taxon>
    </lineage>
</organism>
<reference evidence="2" key="1">
    <citation type="journal article" date="2023" name="Plant J.">
        <title>Genome sequences and population genomics provide insights into the demographic history, inbreeding, and mutation load of two 'living fossil' tree species of Dipteronia.</title>
        <authorList>
            <person name="Feng Y."/>
            <person name="Comes H.P."/>
            <person name="Chen J."/>
            <person name="Zhu S."/>
            <person name="Lu R."/>
            <person name="Zhang X."/>
            <person name="Li P."/>
            <person name="Qiu J."/>
            <person name="Olsen K.M."/>
            <person name="Qiu Y."/>
        </authorList>
    </citation>
    <scope>NUCLEOTIDE SEQUENCE</scope>
    <source>
        <strain evidence="2">NBL</strain>
    </source>
</reference>
<comment type="caution">
    <text evidence="2">The sequence shown here is derived from an EMBL/GenBank/DDBJ whole genome shotgun (WGS) entry which is preliminary data.</text>
</comment>
<keyword evidence="3" id="KW-1185">Reference proteome</keyword>
<dbReference type="AlphaFoldDB" id="A0AAD9ZJU5"/>